<gene>
    <name evidence="5" type="ordered locus">Caul_2432</name>
</gene>
<dbReference type="InterPro" id="IPR057326">
    <property type="entry name" value="KR_dom"/>
</dbReference>
<dbReference type="GO" id="GO:0016491">
    <property type="term" value="F:oxidoreductase activity"/>
    <property type="evidence" value="ECO:0007669"/>
    <property type="project" value="UniProtKB-KW"/>
</dbReference>
<accession>B0SVU1</accession>
<reference evidence="5" key="1">
    <citation type="submission" date="2008-01" db="EMBL/GenBank/DDBJ databases">
        <title>Complete sequence of chromosome of Caulobacter sp. K31.</title>
        <authorList>
            <consortium name="US DOE Joint Genome Institute"/>
            <person name="Copeland A."/>
            <person name="Lucas S."/>
            <person name="Lapidus A."/>
            <person name="Barry K."/>
            <person name="Glavina del Rio T."/>
            <person name="Dalin E."/>
            <person name="Tice H."/>
            <person name="Pitluck S."/>
            <person name="Bruce D."/>
            <person name="Goodwin L."/>
            <person name="Thompson L.S."/>
            <person name="Brettin T."/>
            <person name="Detter J.C."/>
            <person name="Han C."/>
            <person name="Schmutz J."/>
            <person name="Larimer F."/>
            <person name="Land M."/>
            <person name="Hauser L."/>
            <person name="Kyrpides N."/>
            <person name="Kim E."/>
            <person name="Stephens C."/>
            <person name="Richardson P."/>
        </authorList>
    </citation>
    <scope>NUCLEOTIDE SEQUENCE [LARGE SCALE GENOMIC DNA]</scope>
    <source>
        <strain evidence="5">K31</strain>
    </source>
</reference>
<protein>
    <submittedName>
        <fullName evidence="5">Short-chain dehydrogenase/reductase SDR</fullName>
    </submittedName>
</protein>
<dbReference type="SUPFAM" id="SSF51735">
    <property type="entry name" value="NAD(P)-binding Rossmann-fold domains"/>
    <property type="match status" value="1"/>
</dbReference>
<evidence type="ECO:0000313" key="5">
    <source>
        <dbReference type="EMBL" id="ABZ71559.1"/>
    </source>
</evidence>
<dbReference type="PANTHER" id="PTHR44196">
    <property type="entry name" value="DEHYDROGENASE/REDUCTASE SDR FAMILY MEMBER 7B"/>
    <property type="match status" value="1"/>
</dbReference>
<evidence type="ECO:0000256" key="1">
    <source>
        <dbReference type="ARBA" id="ARBA00006484"/>
    </source>
</evidence>
<evidence type="ECO:0000256" key="2">
    <source>
        <dbReference type="ARBA" id="ARBA00023002"/>
    </source>
</evidence>
<proteinExistence type="inferred from homology"/>
<name>B0SVU1_CAUSK</name>
<dbReference type="HOGENOM" id="CLU_010194_2_1_5"/>
<keyword evidence="2" id="KW-0560">Oxidoreductase</keyword>
<dbReference type="Pfam" id="PF00106">
    <property type="entry name" value="adh_short"/>
    <property type="match status" value="1"/>
</dbReference>
<dbReference type="SMART" id="SM00822">
    <property type="entry name" value="PKS_KR"/>
    <property type="match status" value="1"/>
</dbReference>
<dbReference type="EMBL" id="CP000927">
    <property type="protein sequence ID" value="ABZ71559.1"/>
    <property type="molecule type" value="Genomic_DNA"/>
</dbReference>
<dbReference type="InterPro" id="IPR002347">
    <property type="entry name" value="SDR_fam"/>
</dbReference>
<dbReference type="KEGG" id="cak:Caul_2432"/>
<dbReference type="STRING" id="366602.Caul_2432"/>
<dbReference type="AlphaFoldDB" id="B0SVU1"/>
<dbReference type="PRINTS" id="PR00081">
    <property type="entry name" value="GDHRDH"/>
</dbReference>
<dbReference type="GO" id="GO:0016020">
    <property type="term" value="C:membrane"/>
    <property type="evidence" value="ECO:0007669"/>
    <property type="project" value="TreeGrafter"/>
</dbReference>
<evidence type="ECO:0000259" key="4">
    <source>
        <dbReference type="SMART" id="SM00822"/>
    </source>
</evidence>
<dbReference type="PRINTS" id="PR00080">
    <property type="entry name" value="SDRFAMILY"/>
</dbReference>
<dbReference type="PANTHER" id="PTHR44196:SF1">
    <property type="entry name" value="DEHYDROGENASE_REDUCTASE SDR FAMILY MEMBER 7B"/>
    <property type="match status" value="1"/>
</dbReference>
<evidence type="ECO:0000256" key="3">
    <source>
        <dbReference type="RuleBase" id="RU000363"/>
    </source>
</evidence>
<sequence precursor="true">MFRNKTILLTGGAGGLGSLISTQLMEEGAKVVVLDRVEPANGAAFLKHDISTPEGIEAAAAAVARRDWDIVINLAGIQHFGPFERQTPEHLMASYLVNLIAPVRLAQAVLPRMKAAGGGQIVNVGSIFGSINFAHFVTYSSAKAGLRGFSQALRRELSGTGVDVTYVAPRAVKTALNSPAVMEFAKLTQMNMDPPELIAARIVEAIRGRKRDVYFGFPESLFVRINAIFPRLVDGALSANDRKAARLFTQ</sequence>
<dbReference type="InterPro" id="IPR036291">
    <property type="entry name" value="NAD(P)-bd_dom_sf"/>
</dbReference>
<dbReference type="eggNOG" id="COG0300">
    <property type="taxonomic scope" value="Bacteria"/>
</dbReference>
<dbReference type="CDD" id="cd05233">
    <property type="entry name" value="SDR_c"/>
    <property type="match status" value="1"/>
</dbReference>
<dbReference type="PROSITE" id="PS00061">
    <property type="entry name" value="ADH_SHORT"/>
    <property type="match status" value="1"/>
</dbReference>
<organism evidence="5">
    <name type="scientific">Caulobacter sp. (strain K31)</name>
    <dbReference type="NCBI Taxonomy" id="366602"/>
    <lineage>
        <taxon>Bacteria</taxon>
        <taxon>Pseudomonadati</taxon>
        <taxon>Pseudomonadota</taxon>
        <taxon>Alphaproteobacteria</taxon>
        <taxon>Caulobacterales</taxon>
        <taxon>Caulobacteraceae</taxon>
        <taxon>Caulobacter</taxon>
    </lineage>
</organism>
<comment type="similarity">
    <text evidence="1 3">Belongs to the short-chain dehydrogenases/reductases (SDR) family.</text>
</comment>
<dbReference type="InterPro" id="IPR020904">
    <property type="entry name" value="Sc_DH/Rdtase_CS"/>
</dbReference>
<dbReference type="OrthoDB" id="9781689at2"/>
<dbReference type="Gene3D" id="3.40.50.720">
    <property type="entry name" value="NAD(P)-binding Rossmann-like Domain"/>
    <property type="match status" value="1"/>
</dbReference>
<feature type="domain" description="Ketoreductase" evidence="4">
    <location>
        <begin position="5"/>
        <end position="184"/>
    </location>
</feature>